<protein>
    <submittedName>
        <fullName evidence="1">Uncharacterized protein</fullName>
    </submittedName>
</protein>
<organism evidence="1 2">
    <name type="scientific">Cimex lectularius</name>
    <name type="common">Bed bug</name>
    <name type="synonym">Acanthia lectularia</name>
    <dbReference type="NCBI Taxonomy" id="79782"/>
    <lineage>
        <taxon>Eukaryota</taxon>
        <taxon>Metazoa</taxon>
        <taxon>Ecdysozoa</taxon>
        <taxon>Arthropoda</taxon>
        <taxon>Hexapoda</taxon>
        <taxon>Insecta</taxon>
        <taxon>Pterygota</taxon>
        <taxon>Neoptera</taxon>
        <taxon>Paraneoptera</taxon>
        <taxon>Hemiptera</taxon>
        <taxon>Heteroptera</taxon>
        <taxon>Panheteroptera</taxon>
        <taxon>Cimicomorpha</taxon>
        <taxon>Cimicidae</taxon>
        <taxon>Cimex</taxon>
    </lineage>
</organism>
<accession>A0A8I6RXE0</accession>
<keyword evidence="2" id="KW-1185">Reference proteome</keyword>
<reference evidence="1" key="1">
    <citation type="submission" date="2022-01" db="UniProtKB">
        <authorList>
            <consortium name="EnsemblMetazoa"/>
        </authorList>
    </citation>
    <scope>IDENTIFICATION</scope>
</reference>
<evidence type="ECO:0000313" key="1">
    <source>
        <dbReference type="EnsemblMetazoa" id="XP_014253108.1"/>
    </source>
</evidence>
<dbReference type="EnsemblMetazoa" id="XM_014397622.2">
    <property type="protein sequence ID" value="XP_014253108.1"/>
    <property type="gene ID" value="LOC106668665"/>
</dbReference>
<dbReference type="GeneID" id="106668665"/>
<dbReference type="KEGG" id="clec:106668665"/>
<dbReference type="RefSeq" id="XP_014253108.1">
    <property type="nucleotide sequence ID" value="XM_014397622.2"/>
</dbReference>
<sequence>MKNELEKFIQRVHNKVIIATAITIIKIKPIGTTIEDHFKNIKTQCVLAWEKEEINSPFQSKIIKYLQKYIINEISDLIPTQPNKCIEEINQLSSQFSELCLDMEDKTSSDESSSYESNSEFIKAIIKLKSIVNTKRTLTFQSSTPFHHWNAVTWIHSDSGNDQFSNPSDSIPCSLFRHITHSSGTDIVLTKCLETIFTFLGKAILINGTESFNNWKGSVLEHVCYNIKKSAFDPDCTFFIVKFLRKALEFIWSSKSDGKITSCECQMLMLNELCCTFEICKHAMEMLIGKIELISEAANIASYDCSIDLLEKTPHFLHLTLRLLKKLLQLRRKSAKTKAVQIDWKIDVDARKLDDETSPIVVDIEEKLLNSWKEKCEKLVITSGKIYPLIGTSAWRIVKNLDKLGKNGNENLLWLT</sequence>
<proteinExistence type="predicted"/>
<evidence type="ECO:0000313" key="2">
    <source>
        <dbReference type="Proteomes" id="UP000494040"/>
    </source>
</evidence>
<name>A0A8I6RXE0_CIMLE</name>
<dbReference type="AlphaFoldDB" id="A0A8I6RXE0"/>
<dbReference type="Proteomes" id="UP000494040">
    <property type="component" value="Unassembled WGS sequence"/>
</dbReference>
<dbReference type="OMA" id="TSANTCE"/>